<dbReference type="AlphaFoldDB" id="A0A2I1TY06"/>
<protein>
    <submittedName>
        <fullName evidence="2">Replication initiation protein</fullName>
    </submittedName>
</protein>
<dbReference type="InterPro" id="IPR003491">
    <property type="entry name" value="REP-like_C"/>
</dbReference>
<proteinExistence type="predicted"/>
<evidence type="ECO:0000259" key="1">
    <source>
        <dbReference type="Pfam" id="PF02486"/>
    </source>
</evidence>
<sequence length="418" mass="48122">MSIFNIMDVLKEQDSASNNGERNPVVIASIDEVTFVIKPTEDTIGNYPSHWYQIASELVGTVIDKLSLDSLFGEVINVSTPPAGYTNAVSFKNLPHYFSIAFHETNFVMGIVIKFSASALAYYRDTFKEYFGESIDVHGMSKLLDEPYWELRISRIDLAIDYFNFDMSVDELYRGIKGSSVILKNHRGIKNTSKIVATEVDNVVNTIYFGSKKKNSNALLRVYNKKQEQLDKHGRFLHLLTLCNSWVRFEASYRGNFSNQILKQLLTVNNEDELGKLVANKMIDKYSFYDVEKNEPIEFTKYLEHTQSLYAGLESLSSRNNDLMSTISHIMKGSGFFPLIKKVESIWGIEARNKFIIRLIQEYERHYNPNQDVDLWLKKFATELSKIPFDSFLEDSLSVYYKNTKMKKGKSRFEVVGK</sequence>
<evidence type="ECO:0000313" key="2">
    <source>
        <dbReference type="EMBL" id="PKZ98504.1"/>
    </source>
</evidence>
<comment type="caution">
    <text evidence="2">The sequence shown here is derived from an EMBL/GenBank/DDBJ whole genome shotgun (WGS) entry which is preliminary data.</text>
</comment>
<dbReference type="Proteomes" id="UP000234902">
    <property type="component" value="Unassembled WGS sequence"/>
</dbReference>
<evidence type="ECO:0000313" key="3">
    <source>
        <dbReference type="Proteomes" id="UP000234902"/>
    </source>
</evidence>
<dbReference type="Pfam" id="PF02486">
    <property type="entry name" value="Rep_trans"/>
    <property type="match status" value="1"/>
</dbReference>
<name>A0A2I1TY06_STRMT</name>
<organism evidence="2 3">
    <name type="scientific">Streptococcus mitis</name>
    <dbReference type="NCBI Taxonomy" id="28037"/>
    <lineage>
        <taxon>Bacteria</taxon>
        <taxon>Bacillati</taxon>
        <taxon>Bacillota</taxon>
        <taxon>Bacilli</taxon>
        <taxon>Lactobacillales</taxon>
        <taxon>Streptococcaceae</taxon>
        <taxon>Streptococcus</taxon>
        <taxon>Streptococcus mitis group</taxon>
    </lineage>
</organism>
<reference evidence="2 3" key="1">
    <citation type="submission" date="2017-12" db="EMBL/GenBank/DDBJ databases">
        <title>Phylogenetic diversity of female urinary microbiome.</title>
        <authorList>
            <person name="Thomas-White K."/>
            <person name="Wolfe A.J."/>
        </authorList>
    </citation>
    <scope>NUCLEOTIDE SEQUENCE [LARGE SCALE GENOMIC DNA]</scope>
    <source>
        <strain evidence="2 3">UMB0079</strain>
    </source>
</reference>
<gene>
    <name evidence="2" type="ORF">CYK19_06315</name>
</gene>
<accession>A0A2I1TY06</accession>
<feature type="domain" description="Replication initiation protein-like C-terminal" evidence="1">
    <location>
        <begin position="152"/>
        <end position="295"/>
    </location>
</feature>
<dbReference type="EMBL" id="PKID01000006">
    <property type="protein sequence ID" value="PKZ98504.1"/>
    <property type="molecule type" value="Genomic_DNA"/>
</dbReference>